<evidence type="ECO:0000256" key="2">
    <source>
        <dbReference type="ARBA" id="ARBA00022803"/>
    </source>
</evidence>
<dbReference type="InterPro" id="IPR019734">
    <property type="entry name" value="TPR_rpt"/>
</dbReference>
<accession>A0A7V5UEG3</accession>
<comment type="caution">
    <text evidence="5">The sequence shown here is derived from an EMBL/GenBank/DDBJ whole genome shotgun (WGS) entry which is preliminary data.</text>
</comment>
<dbReference type="AlphaFoldDB" id="A0A7V5UEG3"/>
<sequence length="584" mass="68920">MKSFSKTVACALGVALLLLPLGQSARAQLLDRYQQLLQQGTQFEQQGNFDRAKSVFMEASKLRPDDPAAYFALAKLNIAQKKWNRAKHWLQEILKRDDNNLEAHYLLGICERESVTFADPINRRLGWRNAKKHFEKILQKDSTFKQVLFEYALLKEDQNEYEDAIDLCYRQLRLKPDLFNVKYQLLQLYDRFLRNGGKSTFTFGSSGPDQYQIQWLKSRGTDYDIYFLGEKYRRMGKFNQADSIFDRLLNKPLPFSTIPVLLSKVRLYYQTDRPELAEQTYWQAVDGLSSFNEIRFIFDDAVYIMSDQDLQTRFHSLADIKKFYHRFWTRKNPISSAGNNLRLAEHYRRLIEAEKDYVFDGLRVAANDPDQLHLIHLPLAFRRNTKFNDKGLVYIRYGQPDEIARTTEQDVESNESWLYKATPYNPQVIFHFEIAKHAPPNDWRLVPVPTDFRMMESRLGWDRDLDRYLMSGDELERNSILHELRNTASVKTSEALAKDRSTWLNEFRVIPLHINVARFFDNRFRNDVQIYLSLPKKTIDQNLKNRQQLRLEFGAALFNHNWDPVDERKRQVVFTAQDTLKLNG</sequence>
<feature type="chain" id="PRO_5030876593" evidence="4">
    <location>
        <begin position="28"/>
        <end position="584"/>
    </location>
</feature>
<feature type="repeat" description="TPR" evidence="3">
    <location>
        <begin position="33"/>
        <end position="66"/>
    </location>
</feature>
<reference evidence="5" key="1">
    <citation type="journal article" date="2020" name="mSystems">
        <title>Genome- and Community-Level Interaction Insights into Carbon Utilization and Element Cycling Functions of Hydrothermarchaeota in Hydrothermal Sediment.</title>
        <authorList>
            <person name="Zhou Z."/>
            <person name="Liu Y."/>
            <person name="Xu W."/>
            <person name="Pan J."/>
            <person name="Luo Z.H."/>
            <person name="Li M."/>
        </authorList>
    </citation>
    <scope>NUCLEOTIDE SEQUENCE [LARGE SCALE GENOMIC DNA]</scope>
    <source>
        <strain evidence="5">HyVt-527</strain>
    </source>
</reference>
<evidence type="ECO:0000313" key="5">
    <source>
        <dbReference type="EMBL" id="HHJ52275.1"/>
    </source>
</evidence>
<name>A0A7V5UEG3_CALAY</name>
<dbReference type="PANTHER" id="PTHR45586:SF1">
    <property type="entry name" value="LIPOPOLYSACCHARIDE ASSEMBLY PROTEIN B"/>
    <property type="match status" value="1"/>
</dbReference>
<dbReference type="SMART" id="SM00028">
    <property type="entry name" value="TPR"/>
    <property type="match status" value="3"/>
</dbReference>
<evidence type="ECO:0000256" key="4">
    <source>
        <dbReference type="SAM" id="SignalP"/>
    </source>
</evidence>
<gene>
    <name evidence="5" type="ORF">ENJ89_03695</name>
</gene>
<proteinExistence type="predicted"/>
<feature type="signal peptide" evidence="4">
    <location>
        <begin position="1"/>
        <end position="27"/>
    </location>
</feature>
<dbReference type="EMBL" id="DROD01000248">
    <property type="protein sequence ID" value="HHJ52275.1"/>
    <property type="molecule type" value="Genomic_DNA"/>
</dbReference>
<evidence type="ECO:0000256" key="1">
    <source>
        <dbReference type="ARBA" id="ARBA00022737"/>
    </source>
</evidence>
<dbReference type="SUPFAM" id="SSF48452">
    <property type="entry name" value="TPR-like"/>
    <property type="match status" value="1"/>
</dbReference>
<dbReference type="PROSITE" id="PS50005">
    <property type="entry name" value="TPR"/>
    <property type="match status" value="1"/>
</dbReference>
<evidence type="ECO:0000256" key="3">
    <source>
        <dbReference type="PROSITE-ProRule" id="PRU00339"/>
    </source>
</evidence>
<organism evidence="5">
    <name type="scientific">Caldithrix abyssi</name>
    <dbReference type="NCBI Taxonomy" id="187145"/>
    <lineage>
        <taxon>Bacteria</taxon>
        <taxon>Pseudomonadati</taxon>
        <taxon>Calditrichota</taxon>
        <taxon>Calditrichia</taxon>
        <taxon>Calditrichales</taxon>
        <taxon>Calditrichaceae</taxon>
        <taxon>Caldithrix</taxon>
    </lineage>
</organism>
<dbReference type="Gene3D" id="1.25.40.10">
    <property type="entry name" value="Tetratricopeptide repeat domain"/>
    <property type="match status" value="2"/>
</dbReference>
<feature type="non-terminal residue" evidence="5">
    <location>
        <position position="584"/>
    </location>
</feature>
<keyword evidence="1" id="KW-0677">Repeat</keyword>
<dbReference type="InterPro" id="IPR051012">
    <property type="entry name" value="CellSynth/LPSAsmb/PSIAsmb"/>
</dbReference>
<dbReference type="PANTHER" id="PTHR45586">
    <property type="entry name" value="TPR REPEAT-CONTAINING PROTEIN PA4667"/>
    <property type="match status" value="1"/>
</dbReference>
<keyword evidence="4" id="KW-0732">Signal</keyword>
<dbReference type="Proteomes" id="UP000886124">
    <property type="component" value="Unassembled WGS sequence"/>
</dbReference>
<keyword evidence="2 3" id="KW-0802">TPR repeat</keyword>
<protein>
    <submittedName>
        <fullName evidence="5">Tetratricopeptide repeat protein</fullName>
    </submittedName>
</protein>
<dbReference type="InterPro" id="IPR011990">
    <property type="entry name" value="TPR-like_helical_dom_sf"/>
</dbReference>
<dbReference type="Pfam" id="PF14559">
    <property type="entry name" value="TPR_19"/>
    <property type="match status" value="1"/>
</dbReference>